<dbReference type="Proteomes" id="UP000006039">
    <property type="component" value="Unassembled WGS sequence"/>
</dbReference>
<feature type="compositionally biased region" description="Acidic residues" evidence="1">
    <location>
        <begin position="118"/>
        <end position="127"/>
    </location>
</feature>
<reference evidence="2" key="2">
    <citation type="submission" date="2010-07" db="EMBL/GenBank/DDBJ databases">
        <authorList>
            <consortium name="The Broad Institute Genome Sequencing Platform"/>
            <consortium name="Broad Institute Genome Sequencing Center for Infectious Disease"/>
            <person name="Ma L.-J."/>
            <person name="Dead R."/>
            <person name="Young S."/>
            <person name="Zeng Q."/>
            <person name="Koehrsen M."/>
            <person name="Alvarado L."/>
            <person name="Berlin A."/>
            <person name="Chapman S.B."/>
            <person name="Chen Z."/>
            <person name="Freedman E."/>
            <person name="Gellesch M."/>
            <person name="Goldberg J."/>
            <person name="Griggs A."/>
            <person name="Gujja S."/>
            <person name="Heilman E.R."/>
            <person name="Heiman D."/>
            <person name="Hepburn T."/>
            <person name="Howarth C."/>
            <person name="Jen D."/>
            <person name="Larson L."/>
            <person name="Mehta T."/>
            <person name="Neiman D."/>
            <person name="Pearson M."/>
            <person name="Roberts A."/>
            <person name="Saif S."/>
            <person name="Shea T."/>
            <person name="Shenoy N."/>
            <person name="Sisk P."/>
            <person name="Stolte C."/>
            <person name="Sykes S."/>
            <person name="Walk T."/>
            <person name="White J."/>
            <person name="Yandava C."/>
            <person name="Haas B."/>
            <person name="Nusbaum C."/>
            <person name="Birren B."/>
        </authorList>
    </citation>
    <scope>NUCLEOTIDE SEQUENCE</scope>
    <source>
        <strain evidence="2">R3-111a-1</strain>
    </source>
</reference>
<proteinExistence type="predicted"/>
<reference evidence="4" key="1">
    <citation type="submission" date="2010-07" db="EMBL/GenBank/DDBJ databases">
        <title>The genome sequence of Gaeumannomyces graminis var. tritici strain R3-111a-1.</title>
        <authorList>
            <consortium name="The Broad Institute Genome Sequencing Platform"/>
            <person name="Ma L.-J."/>
            <person name="Dead R."/>
            <person name="Young S."/>
            <person name="Zeng Q."/>
            <person name="Koehrsen M."/>
            <person name="Alvarado L."/>
            <person name="Berlin A."/>
            <person name="Chapman S.B."/>
            <person name="Chen Z."/>
            <person name="Freedman E."/>
            <person name="Gellesch M."/>
            <person name="Goldberg J."/>
            <person name="Griggs A."/>
            <person name="Gujja S."/>
            <person name="Heilman E.R."/>
            <person name="Heiman D."/>
            <person name="Hepburn T."/>
            <person name="Howarth C."/>
            <person name="Jen D."/>
            <person name="Larson L."/>
            <person name="Mehta T."/>
            <person name="Neiman D."/>
            <person name="Pearson M."/>
            <person name="Roberts A."/>
            <person name="Saif S."/>
            <person name="Shea T."/>
            <person name="Shenoy N."/>
            <person name="Sisk P."/>
            <person name="Stolte C."/>
            <person name="Sykes S."/>
            <person name="Walk T."/>
            <person name="White J."/>
            <person name="Yandava C."/>
            <person name="Haas B."/>
            <person name="Nusbaum C."/>
            <person name="Birren B."/>
        </authorList>
    </citation>
    <scope>NUCLEOTIDE SEQUENCE [LARGE SCALE GENOMIC DNA]</scope>
    <source>
        <strain evidence="4">R3-111a-1</strain>
    </source>
</reference>
<evidence type="ECO:0000313" key="2">
    <source>
        <dbReference type="EMBL" id="EJT79904.1"/>
    </source>
</evidence>
<organism evidence="2">
    <name type="scientific">Gaeumannomyces tritici (strain R3-111a-1)</name>
    <name type="common">Wheat and barley take-all root rot fungus</name>
    <name type="synonym">Gaeumannomyces graminis var. tritici</name>
    <dbReference type="NCBI Taxonomy" id="644352"/>
    <lineage>
        <taxon>Eukaryota</taxon>
        <taxon>Fungi</taxon>
        <taxon>Dikarya</taxon>
        <taxon>Ascomycota</taxon>
        <taxon>Pezizomycotina</taxon>
        <taxon>Sordariomycetes</taxon>
        <taxon>Sordariomycetidae</taxon>
        <taxon>Magnaporthales</taxon>
        <taxon>Magnaporthaceae</taxon>
        <taxon>Gaeumannomyces</taxon>
    </lineage>
</organism>
<evidence type="ECO:0000313" key="4">
    <source>
        <dbReference type="Proteomes" id="UP000006039"/>
    </source>
</evidence>
<feature type="compositionally biased region" description="Basic and acidic residues" evidence="1">
    <location>
        <begin position="143"/>
        <end position="153"/>
    </location>
</feature>
<reference evidence="3" key="5">
    <citation type="submission" date="2018-04" db="UniProtKB">
        <authorList>
            <consortium name="EnsemblFungi"/>
        </authorList>
    </citation>
    <scope>IDENTIFICATION</scope>
    <source>
        <strain evidence="3">R3-111a-1</strain>
    </source>
</reference>
<dbReference type="AlphaFoldDB" id="J3NUN0"/>
<feature type="region of interest" description="Disordered" evidence="1">
    <location>
        <begin position="65"/>
        <end position="153"/>
    </location>
</feature>
<reference evidence="3" key="4">
    <citation type="journal article" date="2015" name="G3 (Bethesda)">
        <title>Genome sequences of three phytopathogenic species of the Magnaporthaceae family of fungi.</title>
        <authorList>
            <person name="Okagaki L.H."/>
            <person name="Nunes C.C."/>
            <person name="Sailsbery J."/>
            <person name="Clay B."/>
            <person name="Brown D."/>
            <person name="John T."/>
            <person name="Oh Y."/>
            <person name="Young N."/>
            <person name="Fitzgerald M."/>
            <person name="Haas B.J."/>
            <person name="Zeng Q."/>
            <person name="Young S."/>
            <person name="Adiconis X."/>
            <person name="Fan L."/>
            <person name="Levin J.Z."/>
            <person name="Mitchell T.K."/>
            <person name="Okubara P.A."/>
            <person name="Farman M.L."/>
            <person name="Kohn L.M."/>
            <person name="Birren B."/>
            <person name="Ma L.-J."/>
            <person name="Dean R.A."/>
        </authorList>
    </citation>
    <scope>NUCLEOTIDE SEQUENCE</scope>
    <source>
        <strain evidence="3">R3-111a-1</strain>
    </source>
</reference>
<evidence type="ECO:0000313" key="3">
    <source>
        <dbReference type="EnsemblFungi" id="EJT79904"/>
    </source>
</evidence>
<feature type="compositionally biased region" description="Low complexity" evidence="1">
    <location>
        <begin position="93"/>
        <end position="102"/>
    </location>
</feature>
<keyword evidence="4" id="KW-1185">Reference proteome</keyword>
<dbReference type="GeneID" id="20345444"/>
<dbReference type="OrthoDB" id="5203331at2759"/>
<protein>
    <submittedName>
        <fullName evidence="2 3">Uncharacterized protein</fullName>
    </submittedName>
</protein>
<gene>
    <name evidence="3" type="primary">20345444</name>
    <name evidence="2" type="ORF">GGTG_04986</name>
</gene>
<dbReference type="RefSeq" id="XP_009221049.1">
    <property type="nucleotide sequence ID" value="XM_009222785.1"/>
</dbReference>
<dbReference type="EMBL" id="GL385396">
    <property type="protein sequence ID" value="EJT79904.1"/>
    <property type="molecule type" value="Genomic_DNA"/>
</dbReference>
<reference evidence="2" key="3">
    <citation type="submission" date="2010-09" db="EMBL/GenBank/DDBJ databases">
        <title>Annotation of Gaeumannomyces graminis var. tritici R3-111a-1.</title>
        <authorList>
            <consortium name="The Broad Institute Genome Sequencing Platform"/>
            <person name="Ma L.-J."/>
            <person name="Dead R."/>
            <person name="Young S.K."/>
            <person name="Zeng Q."/>
            <person name="Gargeya S."/>
            <person name="Fitzgerald M."/>
            <person name="Haas B."/>
            <person name="Abouelleil A."/>
            <person name="Alvarado L."/>
            <person name="Arachchi H.M."/>
            <person name="Berlin A."/>
            <person name="Brown A."/>
            <person name="Chapman S.B."/>
            <person name="Chen Z."/>
            <person name="Dunbar C."/>
            <person name="Freedman E."/>
            <person name="Gearin G."/>
            <person name="Gellesch M."/>
            <person name="Goldberg J."/>
            <person name="Griggs A."/>
            <person name="Gujja S."/>
            <person name="Heiman D."/>
            <person name="Howarth C."/>
            <person name="Larson L."/>
            <person name="Lui A."/>
            <person name="MacDonald P.J.P."/>
            <person name="Mehta T."/>
            <person name="Montmayeur A."/>
            <person name="Murphy C."/>
            <person name="Neiman D."/>
            <person name="Pearson M."/>
            <person name="Priest M."/>
            <person name="Roberts A."/>
            <person name="Saif S."/>
            <person name="Shea T."/>
            <person name="Shenoy N."/>
            <person name="Sisk P."/>
            <person name="Stolte C."/>
            <person name="Sykes S."/>
            <person name="Yandava C."/>
            <person name="Wortman J."/>
            <person name="Nusbaum C."/>
            <person name="Birren B."/>
        </authorList>
    </citation>
    <scope>NUCLEOTIDE SEQUENCE</scope>
    <source>
        <strain evidence="2">R3-111a-1</strain>
    </source>
</reference>
<name>J3NUN0_GAET3</name>
<feature type="compositionally biased region" description="Polar residues" evidence="1">
    <location>
        <begin position="103"/>
        <end position="117"/>
    </location>
</feature>
<dbReference type="EnsemblFungi" id="EJT79904">
    <property type="protein sequence ID" value="EJT79904"/>
    <property type="gene ID" value="GGTG_04986"/>
</dbReference>
<dbReference type="HOGENOM" id="CLU_1713363_0_0_1"/>
<accession>J3NUN0</accession>
<dbReference type="VEuPathDB" id="FungiDB:GGTG_04986"/>
<evidence type="ECO:0000256" key="1">
    <source>
        <dbReference type="SAM" id="MobiDB-lite"/>
    </source>
</evidence>
<sequence length="153" mass="16706">MNRAGGSRRACVAGDFEQCLHVVFERPRPCLFRGSELMCQPTVVEDLLDVCGRCRTWPGSYELWRAPPLPPGWDEDLSDGTVPDGDYEDSSSEESPCSSVLSTVFSLSDECSTGDTDSCSDYEEEDGDGWKGGDDAGEGEYSLTRRDTCLLPG</sequence>
<dbReference type="eggNOG" id="ENOG502RNB4">
    <property type="taxonomic scope" value="Eukaryota"/>
</dbReference>